<dbReference type="SUPFAM" id="SSF51735">
    <property type="entry name" value="NAD(P)-binding Rossmann-fold domains"/>
    <property type="match status" value="1"/>
</dbReference>
<feature type="domain" description="NAD-dependent epimerase/dehydratase" evidence="3">
    <location>
        <begin position="3"/>
        <end position="229"/>
    </location>
</feature>
<comment type="pathway">
    <text evidence="1">Bacterial outer membrane biogenesis; LPS O-antigen biosynthesis.</text>
</comment>
<evidence type="ECO:0000256" key="1">
    <source>
        <dbReference type="ARBA" id="ARBA00005125"/>
    </source>
</evidence>
<evidence type="ECO:0000313" key="5">
    <source>
        <dbReference type="Proteomes" id="UP001156903"/>
    </source>
</evidence>
<evidence type="ECO:0000313" key="4">
    <source>
        <dbReference type="EMBL" id="GLS16867.1"/>
    </source>
</evidence>
<dbReference type="RefSeq" id="WP_284309516.1">
    <property type="nucleotide sequence ID" value="NZ_BSPB01000093.1"/>
</dbReference>
<gene>
    <name evidence="4" type="ORF">GCM10007935_43130</name>
</gene>
<evidence type="ECO:0000259" key="3">
    <source>
        <dbReference type="Pfam" id="PF01370"/>
    </source>
</evidence>
<dbReference type="InterPro" id="IPR001509">
    <property type="entry name" value="Epimerase_deHydtase"/>
</dbReference>
<dbReference type="Proteomes" id="UP001156903">
    <property type="component" value="Unassembled WGS sequence"/>
</dbReference>
<evidence type="ECO:0000256" key="2">
    <source>
        <dbReference type="ARBA" id="ARBA00007637"/>
    </source>
</evidence>
<keyword evidence="5" id="KW-1185">Reference proteome</keyword>
<comment type="similarity">
    <text evidence="2">Belongs to the NAD(P)-dependent epimerase/dehydratase family.</text>
</comment>
<comment type="caution">
    <text evidence="4">The sequence shown here is derived from an EMBL/GenBank/DDBJ whole genome shotgun (WGS) entry which is preliminary data.</text>
</comment>
<dbReference type="InterPro" id="IPR036291">
    <property type="entry name" value="NAD(P)-bd_dom_sf"/>
</dbReference>
<accession>A0ABQ6CB50</accession>
<dbReference type="EMBL" id="BSPB01000093">
    <property type="protein sequence ID" value="GLS16867.1"/>
    <property type="molecule type" value="Genomic_DNA"/>
</dbReference>
<dbReference type="Pfam" id="PF01370">
    <property type="entry name" value="Epimerase"/>
    <property type="match status" value="1"/>
</dbReference>
<dbReference type="Gene3D" id="3.40.50.720">
    <property type="entry name" value="NAD(P)-binding Rossmann-like Domain"/>
    <property type="match status" value="1"/>
</dbReference>
<proteinExistence type="inferred from homology"/>
<dbReference type="CDD" id="cd08946">
    <property type="entry name" value="SDR_e"/>
    <property type="match status" value="1"/>
</dbReference>
<sequence length="311" mass="32690">MRVLVTGGSGFLGAWVVRQLAEAGHEPLVFDVVGDRSKVAEIAGQRLARDMVWVVGDVRKAQDVGIAAQDCDAIIHLAGVLTPACQQSPVRGAEINLIGTLNVFEAARQQGIGSIAYASTAGVFGRHDSQQPWPETHYGAFKLACEGSARAYWHDAGVGSVGFRPFVVYGPGRDTGLSAGPSLACRAAARGEAYVLPFSGRCGMVYVEDAAALFVQAAVRRHQGAHVFNLVGEEASVDDVIDGIRAIVPEARLSSEGPTLPIAVGQDEAGLREHFPDTVRTSLADGLKATVRFYQGQPAQALDRSGSGALA</sequence>
<protein>
    <submittedName>
        <fullName evidence="4">Nucleoside-diphosphate sugar epimerase</fullName>
    </submittedName>
</protein>
<dbReference type="PANTHER" id="PTHR43000">
    <property type="entry name" value="DTDP-D-GLUCOSE 4,6-DEHYDRATASE-RELATED"/>
    <property type="match status" value="1"/>
</dbReference>
<reference evidence="5" key="1">
    <citation type="journal article" date="2019" name="Int. J. Syst. Evol. Microbiol.">
        <title>The Global Catalogue of Microorganisms (GCM) 10K type strain sequencing project: providing services to taxonomists for standard genome sequencing and annotation.</title>
        <authorList>
            <consortium name="The Broad Institute Genomics Platform"/>
            <consortium name="The Broad Institute Genome Sequencing Center for Infectious Disease"/>
            <person name="Wu L."/>
            <person name="Ma J."/>
        </authorList>
    </citation>
    <scope>NUCLEOTIDE SEQUENCE [LARGE SCALE GENOMIC DNA]</scope>
    <source>
        <strain evidence="5">NBRC 109341</strain>
    </source>
</reference>
<organism evidence="4 5">
    <name type="scientific">Hydrogenophaga electricum</name>
    <dbReference type="NCBI Taxonomy" id="1230953"/>
    <lineage>
        <taxon>Bacteria</taxon>
        <taxon>Pseudomonadati</taxon>
        <taxon>Pseudomonadota</taxon>
        <taxon>Betaproteobacteria</taxon>
        <taxon>Burkholderiales</taxon>
        <taxon>Comamonadaceae</taxon>
        <taxon>Hydrogenophaga</taxon>
    </lineage>
</organism>
<name>A0ABQ6CB50_9BURK</name>